<dbReference type="PANTHER" id="PTHR39639:SF1">
    <property type="entry name" value="DUF262 DOMAIN-CONTAINING PROTEIN"/>
    <property type="match status" value="1"/>
</dbReference>
<dbReference type="InterPro" id="IPR004919">
    <property type="entry name" value="GmrSD_N"/>
</dbReference>
<evidence type="ECO:0000259" key="1">
    <source>
        <dbReference type="Pfam" id="PF03235"/>
    </source>
</evidence>
<feature type="domain" description="GmrSD restriction endonucleases N-terminal" evidence="1">
    <location>
        <begin position="20"/>
        <end position="174"/>
    </location>
</feature>
<comment type="caution">
    <text evidence="2">The sequence shown here is derived from an EMBL/GenBank/DDBJ whole genome shotgun (WGS) entry which is preliminary data.</text>
</comment>
<evidence type="ECO:0000313" key="2">
    <source>
        <dbReference type="EMBL" id="MBA9075325.1"/>
    </source>
</evidence>
<reference evidence="2 3" key="1">
    <citation type="submission" date="2020-08" db="EMBL/GenBank/DDBJ databases">
        <title>Genomic Encyclopedia of Type Strains, Phase IV (KMG-IV): sequencing the most valuable type-strain genomes for metagenomic binning, comparative biology and taxonomic classification.</title>
        <authorList>
            <person name="Goeker M."/>
        </authorList>
    </citation>
    <scope>NUCLEOTIDE SEQUENCE [LARGE SCALE GENOMIC DNA]</scope>
    <source>
        <strain evidence="2 3">DSM 29854</strain>
    </source>
</reference>
<dbReference type="Proteomes" id="UP000563094">
    <property type="component" value="Unassembled WGS sequence"/>
</dbReference>
<dbReference type="PANTHER" id="PTHR39639">
    <property type="entry name" value="CHROMOSOME 16, WHOLE GENOME SHOTGUN SEQUENCE"/>
    <property type="match status" value="1"/>
</dbReference>
<keyword evidence="3" id="KW-1185">Reference proteome</keyword>
<evidence type="ECO:0000313" key="3">
    <source>
        <dbReference type="Proteomes" id="UP000563094"/>
    </source>
</evidence>
<dbReference type="EMBL" id="JACJIQ010000001">
    <property type="protein sequence ID" value="MBA9075325.1"/>
    <property type="molecule type" value="Genomic_DNA"/>
</dbReference>
<dbReference type="AlphaFoldDB" id="A0A839GI76"/>
<protein>
    <recommendedName>
        <fullName evidence="1">GmrSD restriction endonucleases N-terminal domain-containing protein</fullName>
    </recommendedName>
</protein>
<name>A0A839GI76_9BACT</name>
<dbReference type="RefSeq" id="WP_182511119.1">
    <property type="nucleotide sequence ID" value="NZ_JACJIQ010000001.1"/>
</dbReference>
<dbReference type="Pfam" id="PF03235">
    <property type="entry name" value="GmrSD_N"/>
    <property type="match status" value="1"/>
</dbReference>
<accession>A0A839GI76</accession>
<gene>
    <name evidence="2" type="ORF">FHS90_000022</name>
</gene>
<sequence>MEIIIQKTFYKVVDFVTWLKNGQLKLSPEFQRRSVWKSGAKSYLIDTIIRGMPIPIIFLRDKRININQFEPLREVVDGQQRLRTVLSFVCPEFLEDYNEDRDYFTISKAHNEELSGLKFSELDDELKSRILDYEFDVHILPSKIDDREIIQIFRRMNSTSYTVNKQELRNAQYFGEFKTSVYGLAAEQLKRWRKWKIFSEDSISRMDEVELTSECIGVMIQKGIFGKTPKRLDDLYADFDEQYPYREETEKRFRIVMDIIDEHFGTTSSEIVLLKKTLFYTFFSFLYWYIFNFQDLSIKAKPKRLTTEYISRIKLANDRLKNRTAPQEVLEATDRRTTNPQERNDLFNYLKVQIENA</sequence>
<organism evidence="2 3">
    <name type="scientific">Rufibacter quisquiliarum</name>
    <dbReference type="NCBI Taxonomy" id="1549639"/>
    <lineage>
        <taxon>Bacteria</taxon>
        <taxon>Pseudomonadati</taxon>
        <taxon>Bacteroidota</taxon>
        <taxon>Cytophagia</taxon>
        <taxon>Cytophagales</taxon>
        <taxon>Hymenobacteraceae</taxon>
        <taxon>Rufibacter</taxon>
    </lineage>
</organism>
<proteinExistence type="predicted"/>